<keyword evidence="1" id="KW-1133">Transmembrane helix</keyword>
<evidence type="ECO:0000313" key="4">
    <source>
        <dbReference type="EMBL" id="CAE8599094.1"/>
    </source>
</evidence>
<name>A0A813E099_POLGL</name>
<sequence length="92" mass="9558">MALGMPQVASLVAPIPKAVLAAIVLAAVLPSVLRPKDVLKLRGSDAFVGWATALSSCLLDATRGFIVGLVLYFSLAALRRTGKRIAPDGKSD</sequence>
<evidence type="ECO:0000256" key="1">
    <source>
        <dbReference type="SAM" id="Phobius"/>
    </source>
</evidence>
<comment type="caution">
    <text evidence="2">The sequence shown here is derived from an EMBL/GenBank/DDBJ whole genome shotgun (WGS) entry which is preliminary data.</text>
</comment>
<dbReference type="EMBL" id="CAJNNV010006549">
    <property type="protein sequence ID" value="CAE8593764.1"/>
    <property type="molecule type" value="Genomic_DNA"/>
</dbReference>
<protein>
    <submittedName>
        <fullName evidence="2">Uncharacterized protein</fullName>
    </submittedName>
</protein>
<evidence type="ECO:0000313" key="2">
    <source>
        <dbReference type="EMBL" id="CAE8593764.1"/>
    </source>
</evidence>
<dbReference type="EMBL" id="CAJNNV010010823">
    <property type="protein sequence ID" value="CAE8599094.1"/>
    <property type="molecule type" value="Genomic_DNA"/>
</dbReference>
<dbReference type="OrthoDB" id="288203at2759"/>
<feature type="transmembrane region" description="Helical" evidence="1">
    <location>
        <begin position="51"/>
        <end position="75"/>
    </location>
</feature>
<organism evidence="2 5">
    <name type="scientific">Polarella glacialis</name>
    <name type="common">Dinoflagellate</name>
    <dbReference type="NCBI Taxonomy" id="89957"/>
    <lineage>
        <taxon>Eukaryota</taxon>
        <taxon>Sar</taxon>
        <taxon>Alveolata</taxon>
        <taxon>Dinophyceae</taxon>
        <taxon>Suessiales</taxon>
        <taxon>Suessiaceae</taxon>
        <taxon>Polarella</taxon>
    </lineage>
</organism>
<dbReference type="EMBL" id="CAJNNV010007831">
    <property type="protein sequence ID" value="CAE8595432.1"/>
    <property type="molecule type" value="Genomic_DNA"/>
</dbReference>
<evidence type="ECO:0000313" key="5">
    <source>
        <dbReference type="Proteomes" id="UP000654075"/>
    </source>
</evidence>
<keyword evidence="5" id="KW-1185">Reference proteome</keyword>
<proteinExistence type="predicted"/>
<reference evidence="2" key="1">
    <citation type="submission" date="2021-02" db="EMBL/GenBank/DDBJ databases">
        <authorList>
            <person name="Dougan E. K."/>
            <person name="Rhodes N."/>
            <person name="Thang M."/>
            <person name="Chan C."/>
        </authorList>
    </citation>
    <scope>NUCLEOTIDE SEQUENCE</scope>
</reference>
<dbReference type="Proteomes" id="UP000654075">
    <property type="component" value="Unassembled WGS sequence"/>
</dbReference>
<gene>
    <name evidence="2" type="ORF">PGLA1383_LOCUS12350</name>
    <name evidence="3" type="ORF">PGLA1383_LOCUS13943</name>
    <name evidence="4" type="ORF">PGLA1383_LOCUS17467</name>
</gene>
<dbReference type="AlphaFoldDB" id="A0A813E099"/>
<keyword evidence="1" id="KW-0812">Transmembrane</keyword>
<accession>A0A813E099</accession>
<evidence type="ECO:0000313" key="3">
    <source>
        <dbReference type="EMBL" id="CAE8595432.1"/>
    </source>
</evidence>
<keyword evidence="1" id="KW-0472">Membrane</keyword>